<protein>
    <submittedName>
        <fullName evidence="1">Uncharacterized protein</fullName>
    </submittedName>
</protein>
<dbReference type="EMBL" id="MU842955">
    <property type="protein sequence ID" value="KAK2024745.1"/>
    <property type="molecule type" value="Genomic_DNA"/>
</dbReference>
<keyword evidence="2" id="KW-1185">Reference proteome</keyword>
<proteinExistence type="predicted"/>
<sequence length="73" mass="8549">MQESNQAFYTHQVYILHQNGLRRTITHYRDSQLARQANHLAGHWATGRVQQPRSQGEKWPRSCAIFLSTRKSV</sequence>
<comment type="caution">
    <text evidence="1">The sequence shown here is derived from an EMBL/GenBank/DDBJ whole genome shotgun (WGS) entry which is preliminary data.</text>
</comment>
<name>A0AAD9H9J4_9PEZI</name>
<dbReference type="Proteomes" id="UP001232148">
    <property type="component" value="Unassembled WGS sequence"/>
</dbReference>
<accession>A0AAD9H9J4</accession>
<gene>
    <name evidence="1" type="ORF">LX32DRAFT_84538</name>
</gene>
<organism evidence="1 2">
    <name type="scientific">Colletotrichum zoysiae</name>
    <dbReference type="NCBI Taxonomy" id="1216348"/>
    <lineage>
        <taxon>Eukaryota</taxon>
        <taxon>Fungi</taxon>
        <taxon>Dikarya</taxon>
        <taxon>Ascomycota</taxon>
        <taxon>Pezizomycotina</taxon>
        <taxon>Sordariomycetes</taxon>
        <taxon>Hypocreomycetidae</taxon>
        <taxon>Glomerellales</taxon>
        <taxon>Glomerellaceae</taxon>
        <taxon>Colletotrichum</taxon>
        <taxon>Colletotrichum graminicola species complex</taxon>
    </lineage>
</organism>
<evidence type="ECO:0000313" key="2">
    <source>
        <dbReference type="Proteomes" id="UP001232148"/>
    </source>
</evidence>
<dbReference type="AlphaFoldDB" id="A0AAD9H9J4"/>
<evidence type="ECO:0000313" key="1">
    <source>
        <dbReference type="EMBL" id="KAK2024745.1"/>
    </source>
</evidence>
<reference evidence="1" key="1">
    <citation type="submission" date="2021-06" db="EMBL/GenBank/DDBJ databases">
        <title>Comparative genomics, transcriptomics and evolutionary studies reveal genomic signatures of adaptation to plant cell wall in hemibiotrophic fungi.</title>
        <authorList>
            <consortium name="DOE Joint Genome Institute"/>
            <person name="Baroncelli R."/>
            <person name="Diaz J.F."/>
            <person name="Benocci T."/>
            <person name="Peng M."/>
            <person name="Battaglia E."/>
            <person name="Haridas S."/>
            <person name="Andreopoulos W."/>
            <person name="Labutti K."/>
            <person name="Pangilinan J."/>
            <person name="Floch G.L."/>
            <person name="Makela M.R."/>
            <person name="Henrissat B."/>
            <person name="Grigoriev I.V."/>
            <person name="Crouch J.A."/>
            <person name="De Vries R.P."/>
            <person name="Sukno S.A."/>
            <person name="Thon M.R."/>
        </authorList>
    </citation>
    <scope>NUCLEOTIDE SEQUENCE</scope>
    <source>
        <strain evidence="1">MAFF235873</strain>
    </source>
</reference>